<dbReference type="PANTHER" id="PTHR30183">
    <property type="entry name" value="MOLYBDENUM TRANSPORT SYSTEM PERMEASE PROTEIN MODB"/>
    <property type="match status" value="1"/>
</dbReference>
<keyword evidence="10 11" id="KW-0472">Membrane</keyword>
<feature type="transmembrane region" description="Helical" evidence="11">
    <location>
        <begin position="410"/>
        <end position="431"/>
    </location>
</feature>
<dbReference type="NCBIfam" id="TIGR01253">
    <property type="entry name" value="thiP"/>
    <property type="match status" value="1"/>
</dbReference>
<feature type="transmembrane region" description="Helical" evidence="11">
    <location>
        <begin position="243"/>
        <end position="264"/>
    </location>
</feature>
<reference evidence="13 14" key="1">
    <citation type="submission" date="2024-06" db="EMBL/GenBank/DDBJ databases">
        <title>Genomic Encyclopedia of Type Strains, Phase IV (KMG-IV): sequencing the most valuable type-strain genomes for metagenomic binning, comparative biology and taxonomic classification.</title>
        <authorList>
            <person name="Goeker M."/>
        </authorList>
    </citation>
    <scope>NUCLEOTIDE SEQUENCE [LARGE SCALE GENOMIC DNA]</scope>
    <source>
        <strain evidence="13 14">DSM 28102</strain>
    </source>
</reference>
<evidence type="ECO:0000256" key="11">
    <source>
        <dbReference type="RuleBase" id="RU363032"/>
    </source>
</evidence>
<evidence type="ECO:0000313" key="14">
    <source>
        <dbReference type="Proteomes" id="UP001549164"/>
    </source>
</evidence>
<evidence type="ECO:0000256" key="4">
    <source>
        <dbReference type="ARBA" id="ARBA00022448"/>
    </source>
</evidence>
<dbReference type="InterPro" id="IPR000515">
    <property type="entry name" value="MetI-like"/>
</dbReference>
<feature type="transmembrane region" description="Helical" evidence="11">
    <location>
        <begin position="373"/>
        <end position="398"/>
    </location>
</feature>
<keyword evidence="5" id="KW-1003">Cell membrane</keyword>
<feature type="transmembrane region" description="Helical" evidence="11">
    <location>
        <begin position="12"/>
        <end position="37"/>
    </location>
</feature>
<evidence type="ECO:0000256" key="5">
    <source>
        <dbReference type="ARBA" id="ARBA00022475"/>
    </source>
</evidence>
<organism evidence="13 14">
    <name type="scientific">Martelella mangrovi</name>
    <dbReference type="NCBI Taxonomy" id="1397477"/>
    <lineage>
        <taxon>Bacteria</taxon>
        <taxon>Pseudomonadati</taxon>
        <taxon>Pseudomonadota</taxon>
        <taxon>Alphaproteobacteria</taxon>
        <taxon>Hyphomicrobiales</taxon>
        <taxon>Aurantimonadaceae</taxon>
        <taxon>Martelella</taxon>
    </lineage>
</organism>
<accession>A0ABV2I668</accession>
<comment type="caution">
    <text evidence="13">The sequence shown here is derived from an EMBL/GenBank/DDBJ whole genome shotgun (WGS) entry which is preliminary data.</text>
</comment>
<evidence type="ECO:0000256" key="2">
    <source>
        <dbReference type="ARBA" id="ARBA00011650"/>
    </source>
</evidence>
<comment type="subunit">
    <text evidence="2">The complex is composed of two ATP-binding proteins (ThiQ), two transmembrane proteins (ThiP) and a solute-binding protein (ThiB).</text>
</comment>
<name>A0ABV2I668_9HYPH</name>
<dbReference type="Pfam" id="PF00528">
    <property type="entry name" value="BPD_transp_1"/>
    <property type="match status" value="1"/>
</dbReference>
<sequence length="540" mass="56890">MYLTTAEFRRSLSAGIMSLAGVIGFIAVAVAALSGFGRIGDAASVMNEPYVWRILRFTLYQAFLSTVLSVALAIPVARAMARRPHFFGRIWIVRLMAVPLGLPVLIGALGIIGIWGRQGLFNDALAFADFGRPLQIYGLQGILIAHVYFNLPLAARLFLAGIERVPQEYFKTAAMLSMPQRSIFRFIEWPVIAPLIPGVAGLVFMLCATSFTLVLILGGGPAATTIEVAIYQALRFDFNPARAVALSGMQIAVTALVLAALALFPKAKDPGASASSDVSRRPDGDHRLSRGIDAGLIAVFLVWLALPLAMIVVKGAGADLPGLLREPAFLRATATSLAIAFSAALVSLALALSFIAATGAIETLRAPGTLERGLAGLMSAMGSLVLLVPPIVLGTGWFLLLRPFGLTDAAAPAIVAGINALMALPFVLRVLRPAVAVHRARTARLSASLGLVGLARLRIVDWPGLRKPTLTALSFAMALSLGDLGAVALFGGDQLTTLPWLLYSRLGSYRTEDANGLALILGALCLVLMIAGTRAPAAKN</sequence>
<feature type="transmembrane region" description="Helical" evidence="11">
    <location>
        <begin position="472"/>
        <end position="492"/>
    </location>
</feature>
<evidence type="ECO:0000313" key="13">
    <source>
        <dbReference type="EMBL" id="MET3598355.1"/>
    </source>
</evidence>
<keyword evidence="9 11" id="KW-1133">Transmembrane helix</keyword>
<evidence type="ECO:0000256" key="1">
    <source>
        <dbReference type="ARBA" id="ARBA00004429"/>
    </source>
</evidence>
<evidence type="ECO:0000256" key="6">
    <source>
        <dbReference type="ARBA" id="ARBA00022519"/>
    </source>
</evidence>
<evidence type="ECO:0000256" key="9">
    <source>
        <dbReference type="ARBA" id="ARBA00022989"/>
    </source>
</evidence>
<evidence type="ECO:0000256" key="3">
    <source>
        <dbReference type="ARBA" id="ARBA00016947"/>
    </source>
</evidence>
<feature type="transmembrane region" description="Helical" evidence="11">
    <location>
        <begin position="136"/>
        <end position="159"/>
    </location>
</feature>
<proteinExistence type="inferred from homology"/>
<evidence type="ECO:0000256" key="10">
    <source>
        <dbReference type="ARBA" id="ARBA00023136"/>
    </source>
</evidence>
<feature type="domain" description="ABC transmembrane type-1" evidence="12">
    <location>
        <begin position="333"/>
        <end position="532"/>
    </location>
</feature>
<keyword evidence="4 11" id="KW-0813">Transport</keyword>
<dbReference type="SUPFAM" id="SSF161098">
    <property type="entry name" value="MetI-like"/>
    <property type="match status" value="2"/>
</dbReference>
<keyword evidence="14" id="KW-1185">Reference proteome</keyword>
<dbReference type="Proteomes" id="UP001549164">
    <property type="component" value="Unassembled WGS sequence"/>
</dbReference>
<dbReference type="PANTHER" id="PTHR30183:SF9">
    <property type="entry name" value="THIAMINE TRANSPORT SYSTEM PERMEASE PROTEIN THIP"/>
    <property type="match status" value="1"/>
</dbReference>
<protein>
    <recommendedName>
        <fullName evidence="3">Thiamine transport system permease protein ThiP</fullName>
    </recommendedName>
</protein>
<gene>
    <name evidence="13" type="ORF">ABID12_000276</name>
</gene>
<dbReference type="InterPro" id="IPR005947">
    <property type="entry name" value="ThiP_ABC_transpt"/>
</dbReference>
<dbReference type="Gene3D" id="1.10.3720.10">
    <property type="entry name" value="MetI-like"/>
    <property type="match status" value="2"/>
</dbReference>
<feature type="domain" description="ABC transmembrane type-1" evidence="12">
    <location>
        <begin position="55"/>
        <end position="262"/>
    </location>
</feature>
<feature type="transmembrane region" description="Helical" evidence="11">
    <location>
        <begin position="57"/>
        <end position="79"/>
    </location>
</feature>
<feature type="transmembrane region" description="Helical" evidence="11">
    <location>
        <begin position="513"/>
        <end position="532"/>
    </location>
</feature>
<comment type="similarity">
    <text evidence="11">Belongs to the binding-protein-dependent transport system permease family.</text>
</comment>
<feature type="transmembrane region" description="Helical" evidence="11">
    <location>
        <begin position="337"/>
        <end position="361"/>
    </location>
</feature>
<feature type="transmembrane region" description="Helical" evidence="11">
    <location>
        <begin position="296"/>
        <end position="317"/>
    </location>
</feature>
<dbReference type="InterPro" id="IPR035906">
    <property type="entry name" value="MetI-like_sf"/>
</dbReference>
<keyword evidence="6" id="KW-0997">Cell inner membrane</keyword>
<dbReference type="PROSITE" id="PS50928">
    <property type="entry name" value="ABC_TM1"/>
    <property type="match status" value="2"/>
</dbReference>
<dbReference type="EMBL" id="JBEPLY010000001">
    <property type="protein sequence ID" value="MET3598355.1"/>
    <property type="molecule type" value="Genomic_DNA"/>
</dbReference>
<feature type="transmembrane region" description="Helical" evidence="11">
    <location>
        <begin position="91"/>
        <end position="116"/>
    </location>
</feature>
<evidence type="ECO:0000256" key="7">
    <source>
        <dbReference type="ARBA" id="ARBA00022692"/>
    </source>
</evidence>
<evidence type="ECO:0000256" key="8">
    <source>
        <dbReference type="ARBA" id="ARBA00022737"/>
    </source>
</evidence>
<keyword evidence="7 11" id="KW-0812">Transmembrane</keyword>
<evidence type="ECO:0000259" key="12">
    <source>
        <dbReference type="PROSITE" id="PS50928"/>
    </source>
</evidence>
<feature type="transmembrane region" description="Helical" evidence="11">
    <location>
        <begin position="191"/>
        <end position="217"/>
    </location>
</feature>
<keyword evidence="8" id="KW-0677">Repeat</keyword>
<dbReference type="RefSeq" id="WP_354432794.1">
    <property type="nucleotide sequence ID" value="NZ_JBEPLY010000001.1"/>
</dbReference>
<comment type="subcellular location">
    <subcellularLocation>
        <location evidence="1">Cell inner membrane</location>
        <topology evidence="1">Multi-pass membrane protein</topology>
    </subcellularLocation>
    <subcellularLocation>
        <location evidence="11">Cell membrane</location>
        <topology evidence="11">Multi-pass membrane protein</topology>
    </subcellularLocation>
</comment>